<dbReference type="Gene3D" id="3.40.50.1820">
    <property type="entry name" value="alpha/beta hydrolase"/>
    <property type="match status" value="1"/>
</dbReference>
<dbReference type="SUPFAM" id="SSF53474">
    <property type="entry name" value="alpha/beta-Hydrolases"/>
    <property type="match status" value="2"/>
</dbReference>
<name>A0A2K3DHM4_CHLRE</name>
<gene>
    <name evidence="12" type="ORF">CHLRE_08g375600v5</name>
</gene>
<keyword evidence="7" id="KW-0645">Protease</keyword>
<dbReference type="KEGG" id="cre:CHLRE_08g375600v5"/>
<reference evidence="12 13" key="1">
    <citation type="journal article" date="2007" name="Science">
        <title>The Chlamydomonas genome reveals the evolution of key animal and plant functions.</title>
        <authorList>
            <person name="Merchant S.S."/>
            <person name="Prochnik S.E."/>
            <person name="Vallon O."/>
            <person name="Harris E.H."/>
            <person name="Karpowicz S.J."/>
            <person name="Witman G.B."/>
            <person name="Terry A."/>
            <person name="Salamov A."/>
            <person name="Fritz-Laylin L.K."/>
            <person name="Marechal-Drouard L."/>
            <person name="Marshall W.F."/>
            <person name="Qu L.H."/>
            <person name="Nelson D.R."/>
            <person name="Sanderfoot A.A."/>
            <person name="Spalding M.H."/>
            <person name="Kapitonov V.V."/>
            <person name="Ren Q."/>
            <person name="Ferris P."/>
            <person name="Lindquist E."/>
            <person name="Shapiro H."/>
            <person name="Lucas S.M."/>
            <person name="Grimwood J."/>
            <person name="Schmutz J."/>
            <person name="Cardol P."/>
            <person name="Cerutti H."/>
            <person name="Chanfreau G."/>
            <person name="Chen C.L."/>
            <person name="Cognat V."/>
            <person name="Croft M.T."/>
            <person name="Dent R."/>
            <person name="Dutcher S."/>
            <person name="Fernandez E."/>
            <person name="Fukuzawa H."/>
            <person name="Gonzalez-Ballester D."/>
            <person name="Gonzalez-Halphen D."/>
            <person name="Hallmann A."/>
            <person name="Hanikenne M."/>
            <person name="Hippler M."/>
            <person name="Inwood W."/>
            <person name="Jabbari K."/>
            <person name="Kalanon M."/>
            <person name="Kuras R."/>
            <person name="Lefebvre P.A."/>
            <person name="Lemaire S.D."/>
            <person name="Lobanov A.V."/>
            <person name="Lohr M."/>
            <person name="Manuell A."/>
            <person name="Meier I."/>
            <person name="Mets L."/>
            <person name="Mittag M."/>
            <person name="Mittelmeier T."/>
            <person name="Moroney J.V."/>
            <person name="Moseley J."/>
            <person name="Napoli C."/>
            <person name="Nedelcu A.M."/>
            <person name="Niyogi K."/>
            <person name="Novoselov S.V."/>
            <person name="Paulsen I.T."/>
            <person name="Pazour G."/>
            <person name="Purton S."/>
            <person name="Ral J.P."/>
            <person name="Riano-Pachon D.M."/>
            <person name="Riekhof W."/>
            <person name="Rymarquis L."/>
            <person name="Schroda M."/>
            <person name="Stern D."/>
            <person name="Umen J."/>
            <person name="Willows R."/>
            <person name="Wilson N."/>
            <person name="Zimmer S.L."/>
            <person name="Allmer J."/>
            <person name="Balk J."/>
            <person name="Bisova K."/>
            <person name="Chen C.J."/>
            <person name="Elias M."/>
            <person name="Gendler K."/>
            <person name="Hauser C."/>
            <person name="Lamb M.R."/>
            <person name="Ledford H."/>
            <person name="Long J.C."/>
            <person name="Minagawa J."/>
            <person name="Page M.D."/>
            <person name="Pan J."/>
            <person name="Pootakham W."/>
            <person name="Roje S."/>
            <person name="Rose A."/>
            <person name="Stahlberg E."/>
            <person name="Terauchi A.M."/>
            <person name="Yang P."/>
            <person name="Ball S."/>
            <person name="Bowler C."/>
            <person name="Dieckmann C.L."/>
            <person name="Gladyshev V.N."/>
            <person name="Green P."/>
            <person name="Jorgensen R."/>
            <person name="Mayfield S."/>
            <person name="Mueller-Roeber B."/>
            <person name="Rajamani S."/>
            <person name="Sayre R.T."/>
            <person name="Brokstein P."/>
            <person name="Dubchak I."/>
            <person name="Goodstein D."/>
            <person name="Hornick L."/>
            <person name="Huang Y.W."/>
            <person name="Jhaveri J."/>
            <person name="Luo Y."/>
            <person name="Martinez D."/>
            <person name="Ngau W.C."/>
            <person name="Otillar B."/>
            <person name="Poliakov A."/>
            <person name="Porter A."/>
            <person name="Szajkowski L."/>
            <person name="Werner G."/>
            <person name="Zhou K."/>
            <person name="Grigoriev I.V."/>
            <person name="Rokhsar D.S."/>
            <person name="Grossman A.R."/>
        </authorList>
    </citation>
    <scope>NUCLEOTIDE SEQUENCE [LARGE SCALE GENOMIC DNA]</scope>
    <source>
        <strain evidence="13">CC-503</strain>
    </source>
</reference>
<dbReference type="PRINTS" id="PR00793">
    <property type="entry name" value="PROAMNOPTASE"/>
</dbReference>
<feature type="compositionally biased region" description="Pro residues" evidence="10">
    <location>
        <begin position="361"/>
        <end position="376"/>
    </location>
</feature>
<evidence type="ECO:0000256" key="7">
    <source>
        <dbReference type="ARBA" id="ARBA00022670"/>
    </source>
</evidence>
<evidence type="ECO:0000256" key="5">
    <source>
        <dbReference type="ARBA" id="ARBA00022438"/>
    </source>
</evidence>
<dbReference type="AlphaFoldDB" id="A0A2K3DHM4"/>
<dbReference type="GO" id="GO:0004177">
    <property type="term" value="F:aminopeptidase activity"/>
    <property type="evidence" value="ECO:0007669"/>
    <property type="project" value="UniProtKB-KW"/>
</dbReference>
<protein>
    <recommendedName>
        <fullName evidence="4">prolyl aminopeptidase</fullName>
        <ecNumber evidence="4">3.4.11.5</ecNumber>
    </recommendedName>
    <alternativeName>
        <fullName evidence="9">Prolyl aminopeptidase</fullName>
    </alternativeName>
</protein>
<evidence type="ECO:0000259" key="11">
    <source>
        <dbReference type="Pfam" id="PF00561"/>
    </source>
</evidence>
<dbReference type="InterPro" id="IPR029058">
    <property type="entry name" value="AB_hydrolase_fold"/>
</dbReference>
<feature type="domain" description="AB hydrolase-1" evidence="11">
    <location>
        <begin position="38"/>
        <end position="163"/>
    </location>
</feature>
<accession>A0A2K3DHM4</accession>
<sequence>MHPAELGKEDWYSGHLDVGDGHQVYFEVHGAENGVPALVVHGGPGAGCYLNHTRFFDLERYKVVLLDQRGCGRSTPRGCLSANTTQHLVSDMEALRRHLGLSRWLLFGGSWGVALSLAYALQHPDRVLAMVLRGVCTMRDSEIHWMFGGGAGALKPWAWQRFLDHLGDDPADRANPLLAYYARLLSPDANVRDAAARSWMELEMAVGFDSRSQLLDWDGERWAYETFPAAPDSRKPLSALQPRPASSSPVSAAPTSTPRPSATEANAKAAAAGPAAAAAELLARGLAFRGDARMSGSTAQALLECHYSVHGAFLRGSSTTTTTRNGNGSSTDGSSTGISSRSLSSVGGSMDGDQPGTLPRPQRPGPRSRQPPPPALAPTSSPSSPAVPPAARATPSHWPPLLHSVGSGRLSGIPAVAVHGQLDFVCPATTAYELCRAWPELRLRLVPGAGHSMYDPAITHELVEATRLLYDAAAARYYGGSGDGDAGVGIGSSGSAGGSKG</sequence>
<comment type="subcellular location">
    <subcellularLocation>
        <location evidence="2">Cytoplasm</location>
    </subcellularLocation>
</comment>
<dbReference type="RefSeq" id="XP_042922163.1">
    <property type="nucleotide sequence ID" value="XM_043065162.1"/>
</dbReference>
<dbReference type="InterPro" id="IPR005944">
    <property type="entry name" value="Pro_iminopeptidase"/>
</dbReference>
<dbReference type="InterPro" id="IPR000073">
    <property type="entry name" value="AB_hydrolase_1"/>
</dbReference>
<dbReference type="EMBL" id="CM008969">
    <property type="protein sequence ID" value="PNW80045.1"/>
    <property type="molecule type" value="Genomic_DNA"/>
</dbReference>
<dbReference type="InParanoid" id="A0A2K3DHM4"/>
<keyword evidence="8" id="KW-0378">Hydrolase</keyword>
<dbReference type="Gramene" id="PNW80045">
    <property type="protein sequence ID" value="PNW80045"/>
    <property type="gene ID" value="CHLRE_08g375600v5"/>
</dbReference>
<evidence type="ECO:0000256" key="3">
    <source>
        <dbReference type="ARBA" id="ARBA00010088"/>
    </source>
</evidence>
<comment type="similarity">
    <text evidence="3">Belongs to the peptidase S33 family.</text>
</comment>
<keyword evidence="5" id="KW-0031">Aminopeptidase</keyword>
<feature type="region of interest" description="Disordered" evidence="10">
    <location>
        <begin position="232"/>
        <end position="268"/>
    </location>
</feature>
<dbReference type="FunCoup" id="A0A2K3DHM4">
    <property type="interactions" value="323"/>
</dbReference>
<keyword evidence="13" id="KW-1185">Reference proteome</keyword>
<dbReference type="GO" id="GO:0005737">
    <property type="term" value="C:cytoplasm"/>
    <property type="evidence" value="ECO:0007669"/>
    <property type="project" value="UniProtKB-SubCell"/>
</dbReference>
<dbReference type="EC" id="3.4.11.5" evidence="4"/>
<dbReference type="GO" id="GO:0006508">
    <property type="term" value="P:proteolysis"/>
    <property type="evidence" value="ECO:0007669"/>
    <property type="project" value="UniProtKB-KW"/>
</dbReference>
<dbReference type="STRING" id="3055.A0A2K3DHM4"/>
<dbReference type="PRINTS" id="PR00111">
    <property type="entry name" value="ABHYDROLASE"/>
</dbReference>
<feature type="compositionally biased region" description="Low complexity" evidence="10">
    <location>
        <begin position="242"/>
        <end position="268"/>
    </location>
</feature>
<dbReference type="OrthoDB" id="10249433at2759"/>
<evidence type="ECO:0000256" key="2">
    <source>
        <dbReference type="ARBA" id="ARBA00004496"/>
    </source>
</evidence>
<evidence type="ECO:0000313" key="13">
    <source>
        <dbReference type="Proteomes" id="UP000006906"/>
    </source>
</evidence>
<dbReference type="ExpressionAtlas" id="A0A2K3DHM4">
    <property type="expression patterns" value="baseline"/>
</dbReference>
<evidence type="ECO:0000256" key="6">
    <source>
        <dbReference type="ARBA" id="ARBA00022490"/>
    </source>
</evidence>
<dbReference type="Proteomes" id="UP000006906">
    <property type="component" value="Chromosome 8"/>
</dbReference>
<keyword evidence="6" id="KW-0963">Cytoplasm</keyword>
<evidence type="ECO:0000313" key="12">
    <source>
        <dbReference type="EMBL" id="PNW80045.1"/>
    </source>
</evidence>
<evidence type="ECO:0000256" key="8">
    <source>
        <dbReference type="ARBA" id="ARBA00022801"/>
    </source>
</evidence>
<comment type="catalytic activity">
    <reaction evidence="1">
        <text>Release of N-terminal proline from a peptide.</text>
        <dbReference type="EC" id="3.4.11.5"/>
    </reaction>
</comment>
<dbReference type="PANTHER" id="PTHR43722:SF1">
    <property type="entry name" value="PROLINE IMINOPEPTIDASE"/>
    <property type="match status" value="1"/>
</dbReference>
<evidence type="ECO:0000256" key="10">
    <source>
        <dbReference type="SAM" id="MobiDB-lite"/>
    </source>
</evidence>
<evidence type="ECO:0000256" key="1">
    <source>
        <dbReference type="ARBA" id="ARBA00001585"/>
    </source>
</evidence>
<organism evidence="12 13">
    <name type="scientific">Chlamydomonas reinhardtii</name>
    <name type="common">Chlamydomonas smithii</name>
    <dbReference type="NCBI Taxonomy" id="3055"/>
    <lineage>
        <taxon>Eukaryota</taxon>
        <taxon>Viridiplantae</taxon>
        <taxon>Chlorophyta</taxon>
        <taxon>core chlorophytes</taxon>
        <taxon>Chlorophyceae</taxon>
        <taxon>CS clade</taxon>
        <taxon>Chlamydomonadales</taxon>
        <taxon>Chlamydomonadaceae</taxon>
        <taxon>Chlamydomonas</taxon>
    </lineage>
</organism>
<feature type="compositionally biased region" description="Low complexity" evidence="10">
    <location>
        <begin position="377"/>
        <end position="396"/>
    </location>
</feature>
<dbReference type="Pfam" id="PF00561">
    <property type="entry name" value="Abhydrolase_1"/>
    <property type="match status" value="1"/>
</dbReference>
<feature type="compositionally biased region" description="Low complexity" evidence="10">
    <location>
        <begin position="316"/>
        <end position="348"/>
    </location>
</feature>
<evidence type="ECO:0000256" key="4">
    <source>
        <dbReference type="ARBA" id="ARBA00012568"/>
    </source>
</evidence>
<dbReference type="PANTHER" id="PTHR43722">
    <property type="entry name" value="PROLINE IMINOPEPTIDASE"/>
    <property type="match status" value="1"/>
</dbReference>
<evidence type="ECO:0000256" key="9">
    <source>
        <dbReference type="ARBA" id="ARBA00029605"/>
    </source>
</evidence>
<dbReference type="GeneID" id="5719948"/>
<proteinExistence type="inferred from homology"/>
<feature type="region of interest" description="Disordered" evidence="10">
    <location>
        <begin position="316"/>
        <end position="400"/>
    </location>
</feature>
<dbReference type="InterPro" id="IPR002410">
    <property type="entry name" value="Peptidase_S33"/>
</dbReference>